<name>A0ABZ1JY64_9ACTN</name>
<sequence length="313" mass="33218">MSTTEQSDGLVVIVTGAGSGIGRAIAVELARAGQHVYAGVRDLDGRNTQRVQALREFAAAENVHLTPLELDVLSEPGCRSAIDVVLGDHGRIDVMVNNAGMLMAGVAEGFTPEQFLQILDTNAVSWLRVNRAVLPVMRRQGSGTLVYISSTSAHIAEPFMATYIASKAAGEFLAESMGLEVAPLGISTVIVVPGAFTEGTEHFAHSNPPADTAVVAQYGSLPDRAAQIPERLSAIDLANDGSAAQVETVGRALVEVLGKPRSEHPRRFVVDAQRKGVEEVDAVRAARQSDFFRQLGIDDLLTVAVPATTEEKK</sequence>
<dbReference type="PANTHER" id="PTHR43976">
    <property type="entry name" value="SHORT CHAIN DEHYDROGENASE"/>
    <property type="match status" value="1"/>
</dbReference>
<dbReference type="Gene3D" id="3.40.50.720">
    <property type="entry name" value="NAD(P)-binding Rossmann-like Domain"/>
    <property type="match status" value="1"/>
</dbReference>
<dbReference type="PRINTS" id="PR00080">
    <property type="entry name" value="SDRFAMILY"/>
</dbReference>
<dbReference type="InterPro" id="IPR051911">
    <property type="entry name" value="SDR_oxidoreductase"/>
</dbReference>
<dbReference type="InterPro" id="IPR002347">
    <property type="entry name" value="SDR_fam"/>
</dbReference>
<dbReference type="RefSeq" id="WP_265652451.1">
    <property type="nucleotide sequence ID" value="NZ_CP108133.1"/>
</dbReference>
<reference evidence="2" key="1">
    <citation type="submission" date="2022-10" db="EMBL/GenBank/DDBJ databases">
        <title>The complete genomes of actinobacterial strains from the NBC collection.</title>
        <authorList>
            <person name="Joergensen T.S."/>
            <person name="Alvarez Arevalo M."/>
            <person name="Sterndorff E.B."/>
            <person name="Faurdal D."/>
            <person name="Vuksanovic O."/>
            <person name="Mourched A.-S."/>
            <person name="Charusanti P."/>
            <person name="Shaw S."/>
            <person name="Blin K."/>
            <person name="Weber T."/>
        </authorList>
    </citation>
    <scope>NUCLEOTIDE SEQUENCE</scope>
    <source>
        <strain evidence="2">NBC_00189</strain>
    </source>
</reference>
<organism evidence="2 3">
    <name type="scientific">Streptomyces tauricus</name>
    <dbReference type="NCBI Taxonomy" id="68274"/>
    <lineage>
        <taxon>Bacteria</taxon>
        <taxon>Bacillati</taxon>
        <taxon>Actinomycetota</taxon>
        <taxon>Actinomycetes</taxon>
        <taxon>Kitasatosporales</taxon>
        <taxon>Streptomycetaceae</taxon>
        <taxon>Streptomyces</taxon>
        <taxon>Streptomyces aurantiacus group</taxon>
    </lineage>
</organism>
<dbReference type="PANTHER" id="PTHR43976:SF9">
    <property type="entry name" value="OXIDOREDUCTASE"/>
    <property type="match status" value="1"/>
</dbReference>
<dbReference type="EMBL" id="CP108133">
    <property type="protein sequence ID" value="WTP54630.1"/>
    <property type="molecule type" value="Genomic_DNA"/>
</dbReference>
<dbReference type="Proteomes" id="UP001432166">
    <property type="component" value="Chromosome"/>
</dbReference>
<protein>
    <submittedName>
        <fullName evidence="2">SDR family NAD(P)-dependent oxidoreductase</fullName>
    </submittedName>
</protein>
<dbReference type="PRINTS" id="PR00081">
    <property type="entry name" value="GDHRDH"/>
</dbReference>
<dbReference type="InterPro" id="IPR036291">
    <property type="entry name" value="NAD(P)-bd_dom_sf"/>
</dbReference>
<evidence type="ECO:0000313" key="3">
    <source>
        <dbReference type="Proteomes" id="UP001432166"/>
    </source>
</evidence>
<comment type="similarity">
    <text evidence="1">Belongs to the short-chain dehydrogenases/reductases (SDR) family.</text>
</comment>
<dbReference type="Pfam" id="PF00106">
    <property type="entry name" value="adh_short"/>
    <property type="match status" value="1"/>
</dbReference>
<dbReference type="SUPFAM" id="SSF51735">
    <property type="entry name" value="NAD(P)-binding Rossmann-fold domains"/>
    <property type="match status" value="1"/>
</dbReference>
<proteinExistence type="inferred from homology"/>
<accession>A0ABZ1JY64</accession>
<evidence type="ECO:0000256" key="1">
    <source>
        <dbReference type="RuleBase" id="RU000363"/>
    </source>
</evidence>
<gene>
    <name evidence="2" type="ORF">OG288_43850</name>
</gene>
<keyword evidence="3" id="KW-1185">Reference proteome</keyword>
<evidence type="ECO:0000313" key="2">
    <source>
        <dbReference type="EMBL" id="WTP54630.1"/>
    </source>
</evidence>